<organism evidence="1">
    <name type="scientific">viral metagenome</name>
    <dbReference type="NCBI Taxonomy" id="1070528"/>
    <lineage>
        <taxon>unclassified sequences</taxon>
        <taxon>metagenomes</taxon>
        <taxon>organismal metagenomes</taxon>
    </lineage>
</organism>
<reference evidence="1" key="1">
    <citation type="journal article" date="2020" name="Nature">
        <title>Giant virus diversity and host interactions through global metagenomics.</title>
        <authorList>
            <person name="Schulz F."/>
            <person name="Roux S."/>
            <person name="Paez-Espino D."/>
            <person name="Jungbluth S."/>
            <person name="Walsh D.A."/>
            <person name="Denef V.J."/>
            <person name="McMahon K.D."/>
            <person name="Konstantinidis K.T."/>
            <person name="Eloe-Fadrosh E.A."/>
            <person name="Kyrpides N.C."/>
            <person name="Woyke T."/>
        </authorList>
    </citation>
    <scope>NUCLEOTIDE SEQUENCE</scope>
    <source>
        <strain evidence="1">GVMAG-M-3300023184-18</strain>
    </source>
</reference>
<protein>
    <submittedName>
        <fullName evidence="1">Uncharacterized protein</fullName>
    </submittedName>
</protein>
<name>A0A6C0I2V2_9ZZZZ</name>
<dbReference type="AlphaFoldDB" id="A0A6C0I2V2"/>
<accession>A0A6C0I2V2</accession>
<proteinExistence type="predicted"/>
<evidence type="ECO:0000313" key="1">
    <source>
        <dbReference type="EMBL" id="QHT86745.1"/>
    </source>
</evidence>
<dbReference type="EMBL" id="MN740076">
    <property type="protein sequence ID" value="QHT86745.1"/>
    <property type="molecule type" value="Genomic_DNA"/>
</dbReference>
<sequence length="139" mass="16117">MYYNRLSPQELTNVLCGKMGIHQSLSRPNRIYNIVYNLDETFTMDVIENNNSVGKTKGYYKVISNYNIGYIDITYTDVAESPYIESPLSKYNENNVYKTMKNLLGPFTLHSQSNRTGYILEYGHLYGKSNKFMTMFGIE</sequence>